<feature type="domain" description="PiggyBac transposable element-derived protein" evidence="2">
    <location>
        <begin position="163"/>
        <end position="214"/>
    </location>
</feature>
<name>A0A2J7PIW5_9NEOP</name>
<dbReference type="Proteomes" id="UP000235965">
    <property type="component" value="Unassembled WGS sequence"/>
</dbReference>
<gene>
    <name evidence="3" type="ORF">B7P43_G11642</name>
</gene>
<dbReference type="InterPro" id="IPR029526">
    <property type="entry name" value="PGBD"/>
</dbReference>
<keyword evidence="4" id="KW-1185">Reference proteome</keyword>
<reference evidence="3 4" key="1">
    <citation type="submission" date="2017-12" db="EMBL/GenBank/DDBJ databases">
        <title>Hemimetabolous genomes reveal molecular basis of termite eusociality.</title>
        <authorList>
            <person name="Harrison M.C."/>
            <person name="Jongepier E."/>
            <person name="Robertson H.M."/>
            <person name="Arning N."/>
            <person name="Bitard-Feildel T."/>
            <person name="Chao H."/>
            <person name="Childers C.P."/>
            <person name="Dinh H."/>
            <person name="Doddapaneni H."/>
            <person name="Dugan S."/>
            <person name="Gowin J."/>
            <person name="Greiner C."/>
            <person name="Han Y."/>
            <person name="Hu H."/>
            <person name="Hughes D.S.T."/>
            <person name="Huylmans A.-K."/>
            <person name="Kemena C."/>
            <person name="Kremer L.P.M."/>
            <person name="Lee S.L."/>
            <person name="Lopez-Ezquerra A."/>
            <person name="Mallet L."/>
            <person name="Monroy-Kuhn J.M."/>
            <person name="Moser A."/>
            <person name="Murali S.C."/>
            <person name="Muzny D.M."/>
            <person name="Otani S."/>
            <person name="Piulachs M.-D."/>
            <person name="Poelchau M."/>
            <person name="Qu J."/>
            <person name="Schaub F."/>
            <person name="Wada-Katsumata A."/>
            <person name="Worley K.C."/>
            <person name="Xie Q."/>
            <person name="Ylla G."/>
            <person name="Poulsen M."/>
            <person name="Gibbs R.A."/>
            <person name="Schal C."/>
            <person name="Richards S."/>
            <person name="Belles X."/>
            <person name="Korb J."/>
            <person name="Bornberg-Bauer E."/>
        </authorList>
    </citation>
    <scope>NUCLEOTIDE SEQUENCE [LARGE SCALE GENOMIC DNA]</scope>
    <source>
        <tissue evidence="3">Whole body</tissue>
    </source>
</reference>
<dbReference type="InParanoid" id="A0A2J7PIW5"/>
<dbReference type="AlphaFoldDB" id="A0A2J7PIW5"/>
<dbReference type="PANTHER" id="PTHR46599">
    <property type="entry name" value="PIGGYBAC TRANSPOSABLE ELEMENT-DERIVED PROTEIN 4"/>
    <property type="match status" value="1"/>
</dbReference>
<evidence type="ECO:0000256" key="1">
    <source>
        <dbReference type="SAM" id="MobiDB-lite"/>
    </source>
</evidence>
<dbReference type="Pfam" id="PF13843">
    <property type="entry name" value="DDE_Tnp_1_7"/>
    <property type="match status" value="1"/>
</dbReference>
<proteinExistence type="predicted"/>
<feature type="compositionally biased region" description="Polar residues" evidence="1">
    <location>
        <begin position="1"/>
        <end position="14"/>
    </location>
</feature>
<dbReference type="PANTHER" id="PTHR46599:SF3">
    <property type="entry name" value="PIGGYBAC TRANSPOSABLE ELEMENT-DERIVED PROTEIN 4"/>
    <property type="match status" value="1"/>
</dbReference>
<dbReference type="OrthoDB" id="6146839at2759"/>
<comment type="caution">
    <text evidence="3">The sequence shown here is derived from an EMBL/GenBank/DDBJ whole genome shotgun (WGS) entry which is preliminary data.</text>
</comment>
<accession>A0A2J7PIW5</accession>
<organism evidence="3 4">
    <name type="scientific">Cryptotermes secundus</name>
    <dbReference type="NCBI Taxonomy" id="105785"/>
    <lineage>
        <taxon>Eukaryota</taxon>
        <taxon>Metazoa</taxon>
        <taxon>Ecdysozoa</taxon>
        <taxon>Arthropoda</taxon>
        <taxon>Hexapoda</taxon>
        <taxon>Insecta</taxon>
        <taxon>Pterygota</taxon>
        <taxon>Neoptera</taxon>
        <taxon>Polyneoptera</taxon>
        <taxon>Dictyoptera</taxon>
        <taxon>Blattodea</taxon>
        <taxon>Blattoidea</taxon>
        <taxon>Termitoidae</taxon>
        <taxon>Kalotermitidae</taxon>
        <taxon>Cryptotermitinae</taxon>
        <taxon>Cryptotermes</taxon>
    </lineage>
</organism>
<evidence type="ECO:0000259" key="2">
    <source>
        <dbReference type="Pfam" id="PF13843"/>
    </source>
</evidence>
<protein>
    <recommendedName>
        <fullName evidence="2">PiggyBac transposable element-derived protein domain-containing protein</fullName>
    </recommendedName>
</protein>
<dbReference type="EMBL" id="NEVH01024955">
    <property type="protein sequence ID" value="PNF16268.1"/>
    <property type="molecule type" value="Genomic_DNA"/>
</dbReference>
<evidence type="ECO:0000313" key="4">
    <source>
        <dbReference type="Proteomes" id="UP000235965"/>
    </source>
</evidence>
<feature type="region of interest" description="Disordered" evidence="1">
    <location>
        <begin position="1"/>
        <end position="48"/>
    </location>
</feature>
<sequence>MTPIQTAVQTTQNGEEARDSETEVDEDPSYSSSTGGPPDQHGRRGVNNYSGGAVGLNINEAPHVNKDSTLFYVFMLYYPSAGGRDEQVLPPVPRQTSRLLCGLTSPIPRCFLFLGIIIQMGHDIRDRLKDYWSTAEQFTTPLYTNMHCPSAEGSFRDEHGNAIKPAIVVNYNTYMGYVDKGDRMANSCSISRRTWKWTNKLFFHRLDLTILNSFLLLSSCSAKLSHRDFLLCHRRYLD</sequence>
<evidence type="ECO:0000313" key="3">
    <source>
        <dbReference type="EMBL" id="PNF16268.1"/>
    </source>
</evidence>